<dbReference type="Proteomes" id="UP000355283">
    <property type="component" value="Unassembled WGS sequence"/>
</dbReference>
<dbReference type="EMBL" id="SDOX01000009">
    <property type="protein sequence ID" value="TFJ86339.1"/>
    <property type="molecule type" value="Genomic_DNA"/>
</dbReference>
<organism evidence="1 2">
    <name type="scientific">Nannochloropsis salina CCMP1776</name>
    <dbReference type="NCBI Taxonomy" id="1027361"/>
    <lineage>
        <taxon>Eukaryota</taxon>
        <taxon>Sar</taxon>
        <taxon>Stramenopiles</taxon>
        <taxon>Ochrophyta</taxon>
        <taxon>Eustigmatophyceae</taxon>
        <taxon>Eustigmatales</taxon>
        <taxon>Monodopsidaceae</taxon>
        <taxon>Microchloropsis</taxon>
        <taxon>Microchloropsis salina</taxon>
    </lineage>
</organism>
<evidence type="ECO:0008006" key="3">
    <source>
        <dbReference type="Google" id="ProtNLM"/>
    </source>
</evidence>
<dbReference type="Gene3D" id="3.40.525.10">
    <property type="entry name" value="CRAL-TRIO lipid binding domain"/>
    <property type="match status" value="1"/>
</dbReference>
<gene>
    <name evidence="1" type="ORF">NSK_002547</name>
</gene>
<proteinExistence type="predicted"/>
<comment type="caution">
    <text evidence="1">The sequence shown here is derived from an EMBL/GenBank/DDBJ whole genome shotgun (WGS) entry which is preliminary data.</text>
</comment>
<dbReference type="InterPro" id="IPR036865">
    <property type="entry name" value="CRAL-TRIO_dom_sf"/>
</dbReference>
<sequence>MPVPTDGNLAAMQSRWPEVDLRVLSSHLRLAKDDLDDAIRHYEGFLAWRSALGPVSIASVEDNLRANNGKGPFMLTLEYEPEEAGKHPPIIMMQGMIKGTRAEMVKQVVYTAERAQALMPREGPALVKFLINTQGGGFRMPDADYRAAVFDVLHQYYPWMESSQVIFLDPLYVVKMALWGMGKIFGPSWKQKFVVGSKAAWPEGVKDPDVEKYMETTPGGKALGWEADGTIRYDMEEYIERRKSEERKKAPQEEGQTE</sequence>
<evidence type="ECO:0000313" key="2">
    <source>
        <dbReference type="Proteomes" id="UP000355283"/>
    </source>
</evidence>
<accession>A0A4D9DCS4</accession>
<reference evidence="1 2" key="1">
    <citation type="submission" date="2019-01" db="EMBL/GenBank/DDBJ databases">
        <title>Nuclear Genome Assembly of the Microalgal Biofuel strain Nannochloropsis salina CCMP1776.</title>
        <authorList>
            <person name="Hovde B."/>
        </authorList>
    </citation>
    <scope>NUCLEOTIDE SEQUENCE [LARGE SCALE GENOMIC DNA]</scope>
    <source>
        <strain evidence="1 2">CCMP1776</strain>
    </source>
</reference>
<dbReference type="OrthoDB" id="10294951at2759"/>
<protein>
    <recommendedName>
        <fullName evidence="3">CRAL-TRIO domain-containing protein</fullName>
    </recommendedName>
</protein>
<dbReference type="AlphaFoldDB" id="A0A4D9DCS4"/>
<name>A0A4D9DCS4_9STRA</name>
<keyword evidence="2" id="KW-1185">Reference proteome</keyword>
<evidence type="ECO:0000313" key="1">
    <source>
        <dbReference type="EMBL" id="TFJ86339.1"/>
    </source>
</evidence>